<dbReference type="RefSeq" id="WP_110251312.1">
    <property type="nucleotide sequence ID" value="NZ_QJJR01000006.1"/>
</dbReference>
<keyword evidence="1" id="KW-0812">Transmembrane</keyword>
<proteinExistence type="predicted"/>
<sequence length="364" mass="41843">MSKKRWVLFYLFFAIIGGVLGFTMGDTLSGVFRFTWSFVDIIVTVVLFVIVYFLLVTVHEFGHYVMGKMLNYELLMYRVSFLAFKKENGKMRFHIERNKGYSGLCAMLPDQEANPVAKRHIWYYGGGILFNLLSGLIAVPFALSSDGYLQLFFVLFIALSVIVALVNLFPFKTKQQLITDGAYMFGLLRPNRETKAIFATTKFAVALRGGVRPRELSLQVEGEIENPTLMIYSYYQALDQLDVEAMKEGIDKILTNINQYPEVFKIAIYYEVVTFGILTNDLRTINLYIDEVKKKVSKDQDLNGRRVQAYVAYWQDDIPAARKYIEAARQVEHCFPLPGQAKMEVHLLDYLQTLIDERAIKHAE</sequence>
<reference evidence="2 3" key="1">
    <citation type="submission" date="2018-05" db="EMBL/GenBank/DDBJ databases">
        <title>Genomic Encyclopedia of Type Strains, Phase IV (KMG-IV): sequencing the most valuable type-strain genomes for metagenomic binning, comparative biology and taxonomic classification.</title>
        <authorList>
            <person name="Goeker M."/>
        </authorList>
    </citation>
    <scope>NUCLEOTIDE SEQUENCE [LARGE SCALE GENOMIC DNA]</scope>
    <source>
        <strain evidence="2 3">DSM 22440</strain>
    </source>
</reference>
<keyword evidence="1" id="KW-1133">Transmembrane helix</keyword>
<dbReference type="OrthoDB" id="1069985at2"/>
<evidence type="ECO:0008006" key="4">
    <source>
        <dbReference type="Google" id="ProtNLM"/>
    </source>
</evidence>
<evidence type="ECO:0000256" key="1">
    <source>
        <dbReference type="SAM" id="Phobius"/>
    </source>
</evidence>
<evidence type="ECO:0000313" key="3">
    <source>
        <dbReference type="Proteomes" id="UP000247922"/>
    </source>
</evidence>
<gene>
    <name evidence="2" type="ORF">DES38_1065</name>
</gene>
<feature type="transmembrane region" description="Helical" evidence="1">
    <location>
        <begin position="36"/>
        <end position="58"/>
    </location>
</feature>
<dbReference type="Proteomes" id="UP000247922">
    <property type="component" value="Unassembled WGS sequence"/>
</dbReference>
<comment type="caution">
    <text evidence="2">The sequence shown here is derived from an EMBL/GenBank/DDBJ whole genome shotgun (WGS) entry which is preliminary data.</text>
</comment>
<dbReference type="AlphaFoldDB" id="A0A2V3WD01"/>
<dbReference type="CDD" id="cd05709">
    <property type="entry name" value="S2P-M50"/>
    <property type="match status" value="1"/>
</dbReference>
<feature type="transmembrane region" description="Helical" evidence="1">
    <location>
        <begin position="121"/>
        <end position="143"/>
    </location>
</feature>
<keyword evidence="3" id="KW-1185">Reference proteome</keyword>
<keyword evidence="1" id="KW-0472">Membrane</keyword>
<feature type="transmembrane region" description="Helical" evidence="1">
    <location>
        <begin position="149"/>
        <end position="169"/>
    </location>
</feature>
<accession>A0A2V3WD01</accession>
<dbReference type="EMBL" id="QJJR01000006">
    <property type="protein sequence ID" value="PXW90971.1"/>
    <property type="molecule type" value="Genomic_DNA"/>
</dbReference>
<organism evidence="2 3">
    <name type="scientific">Streptohalobacillus salinus</name>
    <dbReference type="NCBI Taxonomy" id="621096"/>
    <lineage>
        <taxon>Bacteria</taxon>
        <taxon>Bacillati</taxon>
        <taxon>Bacillota</taxon>
        <taxon>Bacilli</taxon>
        <taxon>Bacillales</taxon>
        <taxon>Bacillaceae</taxon>
        <taxon>Streptohalobacillus</taxon>
    </lineage>
</organism>
<protein>
    <recommendedName>
        <fullName evidence="4">Peptidase M50-like protein</fullName>
    </recommendedName>
</protein>
<feature type="transmembrane region" description="Helical" evidence="1">
    <location>
        <begin position="7"/>
        <end position="24"/>
    </location>
</feature>
<name>A0A2V3WD01_9BACI</name>
<evidence type="ECO:0000313" key="2">
    <source>
        <dbReference type="EMBL" id="PXW90971.1"/>
    </source>
</evidence>